<dbReference type="GO" id="GO:0015920">
    <property type="term" value="P:lipopolysaccharide transport"/>
    <property type="evidence" value="ECO:0007669"/>
    <property type="project" value="TreeGrafter"/>
</dbReference>
<name>A0A362X4J9_9FLAO</name>
<evidence type="ECO:0000313" key="11">
    <source>
        <dbReference type="EMBL" id="PQV47270.1"/>
    </source>
</evidence>
<dbReference type="GO" id="GO:0005886">
    <property type="term" value="C:plasma membrane"/>
    <property type="evidence" value="ECO:0007669"/>
    <property type="project" value="UniProtKB-SubCell"/>
</dbReference>
<evidence type="ECO:0000256" key="6">
    <source>
        <dbReference type="ARBA" id="ARBA00022692"/>
    </source>
</evidence>
<evidence type="ECO:0000313" key="12">
    <source>
        <dbReference type="Proteomes" id="UP000251545"/>
    </source>
</evidence>
<feature type="transmembrane region" description="Helical" evidence="9">
    <location>
        <begin position="90"/>
        <end position="108"/>
    </location>
</feature>
<sequence length="301" mass="34461">MYLLKNENLNTEWLYTISPKGKFIDFNFKEIWRYRDLLFLFVKRDVITLYKQTVLGPLWYLIQPLITSVIFTIIFNGIANINVGEHVHPFLFNLAGITIWNYFAECLKGTSDSFKKNQNIFSKVYFPRVIMPMTVVISALLKFAIQFLIFIGFYVFFAFQGKSGTLDVNLLLLFPVLVLLMGLLGLGLGMIISSMTTKYRDLTFLVGFGVQLLMYVSAVMYPIQDAVEKIERSFPKSASFINPIIENNPLAQIVETFRYMFFSQGQFSVKGILVTLIVTVGIALLGLVIFNKTERSFIDTV</sequence>
<dbReference type="PROSITE" id="PS51012">
    <property type="entry name" value="ABC_TM2"/>
    <property type="match status" value="1"/>
</dbReference>
<feature type="transmembrane region" description="Helical" evidence="9">
    <location>
        <begin position="204"/>
        <end position="223"/>
    </location>
</feature>
<feature type="transmembrane region" description="Helical" evidence="9">
    <location>
        <begin position="129"/>
        <end position="159"/>
    </location>
</feature>
<evidence type="ECO:0000256" key="4">
    <source>
        <dbReference type="ARBA" id="ARBA00022475"/>
    </source>
</evidence>
<evidence type="ECO:0000256" key="8">
    <source>
        <dbReference type="ARBA" id="ARBA00023136"/>
    </source>
</evidence>
<feature type="transmembrane region" description="Helical" evidence="9">
    <location>
        <begin position="171"/>
        <end position="192"/>
    </location>
</feature>
<keyword evidence="8 9" id="KW-0472">Membrane</keyword>
<organism evidence="11 12">
    <name type="scientific">Jejuia pallidilutea</name>
    <dbReference type="NCBI Taxonomy" id="504487"/>
    <lineage>
        <taxon>Bacteria</taxon>
        <taxon>Pseudomonadati</taxon>
        <taxon>Bacteroidota</taxon>
        <taxon>Flavobacteriia</taxon>
        <taxon>Flavobacteriales</taxon>
        <taxon>Flavobacteriaceae</taxon>
        <taxon>Jejuia</taxon>
    </lineage>
</organism>
<evidence type="ECO:0000256" key="2">
    <source>
        <dbReference type="ARBA" id="ARBA00007783"/>
    </source>
</evidence>
<reference evidence="11 12" key="1">
    <citation type="submission" date="2018-02" db="EMBL/GenBank/DDBJ databases">
        <title>Genomic Encyclopedia of Archaeal and Bacterial Type Strains, Phase II (KMG-II): from individual species to whole genera.</title>
        <authorList>
            <person name="Goeker M."/>
        </authorList>
    </citation>
    <scope>NUCLEOTIDE SEQUENCE [LARGE SCALE GENOMIC DNA]</scope>
    <source>
        <strain evidence="11 12">DSM 21165</strain>
    </source>
</reference>
<keyword evidence="3 9" id="KW-0813">Transport</keyword>
<dbReference type="Pfam" id="PF01061">
    <property type="entry name" value="ABC2_membrane"/>
    <property type="match status" value="1"/>
</dbReference>
<accession>A0A362X4J9</accession>
<dbReference type="EMBL" id="PVEO01000007">
    <property type="protein sequence ID" value="PQV47270.1"/>
    <property type="molecule type" value="Genomic_DNA"/>
</dbReference>
<dbReference type="PANTHER" id="PTHR30413">
    <property type="entry name" value="INNER MEMBRANE TRANSPORT PERMEASE"/>
    <property type="match status" value="1"/>
</dbReference>
<keyword evidence="6 9" id="KW-0812">Transmembrane</keyword>
<evidence type="ECO:0000259" key="10">
    <source>
        <dbReference type="PROSITE" id="PS51012"/>
    </source>
</evidence>
<feature type="domain" description="ABC transmembrane type-2" evidence="10">
    <location>
        <begin position="55"/>
        <end position="293"/>
    </location>
</feature>
<evidence type="ECO:0000256" key="5">
    <source>
        <dbReference type="ARBA" id="ARBA00022519"/>
    </source>
</evidence>
<keyword evidence="5" id="KW-0997">Cell inner membrane</keyword>
<feature type="transmembrane region" description="Helical" evidence="9">
    <location>
        <begin position="58"/>
        <end position="78"/>
    </location>
</feature>
<gene>
    <name evidence="11" type="ORF">CLV33_10752</name>
</gene>
<comment type="caution">
    <text evidence="11">The sequence shown here is derived from an EMBL/GenBank/DDBJ whole genome shotgun (WGS) entry which is preliminary data.</text>
</comment>
<dbReference type="AlphaFoldDB" id="A0A362X4J9"/>
<dbReference type="PANTHER" id="PTHR30413:SF8">
    <property type="entry name" value="TRANSPORT PERMEASE PROTEIN"/>
    <property type="match status" value="1"/>
</dbReference>
<evidence type="ECO:0000256" key="1">
    <source>
        <dbReference type="ARBA" id="ARBA00004429"/>
    </source>
</evidence>
<protein>
    <recommendedName>
        <fullName evidence="9">Transport permease protein</fullName>
    </recommendedName>
</protein>
<evidence type="ECO:0000256" key="9">
    <source>
        <dbReference type="RuleBase" id="RU361157"/>
    </source>
</evidence>
<dbReference type="InterPro" id="IPR013525">
    <property type="entry name" value="ABC2_TM"/>
</dbReference>
<dbReference type="InterPro" id="IPR047817">
    <property type="entry name" value="ABC2_TM_bact-type"/>
</dbReference>
<evidence type="ECO:0000256" key="3">
    <source>
        <dbReference type="ARBA" id="ARBA00022448"/>
    </source>
</evidence>
<feature type="transmembrane region" description="Helical" evidence="9">
    <location>
        <begin position="267"/>
        <end position="290"/>
    </location>
</feature>
<keyword evidence="7 9" id="KW-1133">Transmembrane helix</keyword>
<comment type="similarity">
    <text evidence="2 9">Belongs to the ABC-2 integral membrane protein family.</text>
</comment>
<comment type="subcellular location">
    <subcellularLocation>
        <location evidence="1">Cell inner membrane</location>
        <topology evidence="1">Multi-pass membrane protein</topology>
    </subcellularLocation>
    <subcellularLocation>
        <location evidence="9">Cell membrane</location>
        <topology evidence="9">Multi-pass membrane protein</topology>
    </subcellularLocation>
</comment>
<dbReference type="Proteomes" id="UP000251545">
    <property type="component" value="Unassembled WGS sequence"/>
</dbReference>
<proteinExistence type="inferred from homology"/>
<keyword evidence="4 9" id="KW-1003">Cell membrane</keyword>
<dbReference type="GO" id="GO:0140359">
    <property type="term" value="F:ABC-type transporter activity"/>
    <property type="evidence" value="ECO:0007669"/>
    <property type="project" value="InterPro"/>
</dbReference>
<evidence type="ECO:0000256" key="7">
    <source>
        <dbReference type="ARBA" id="ARBA00022989"/>
    </source>
</evidence>